<name>A0A840SGX3_9SPIR</name>
<keyword evidence="2" id="KW-0812">Transmembrane</keyword>
<keyword evidence="2" id="KW-0472">Membrane</keyword>
<dbReference type="Proteomes" id="UP000593591">
    <property type="component" value="Chromosome"/>
</dbReference>
<dbReference type="RefSeq" id="WP_184652579.1">
    <property type="nucleotide sequence ID" value="NZ_JACHFR010000002.1"/>
</dbReference>
<protein>
    <submittedName>
        <fullName evidence="3">Uncharacterized protein</fullName>
    </submittedName>
</protein>
<feature type="transmembrane region" description="Helical" evidence="2">
    <location>
        <begin position="12"/>
        <end position="32"/>
    </location>
</feature>
<accession>A0A840SGX3</accession>
<sequence>MKVCYFYKKWIFFIFLTVASIILFSCDFNTLLDPDVDKPVNGYFEYWSQTCQFAKVEYGSENTVINGIVNLAARDRVQIDVVCINPKEHKLLSRDGNCFCLKKDSETVTCTEWTEENITPDLIRITAELSDDYEGEEIFLEGCLWPENRVELGEEQLREANPELFVSAKFIQNTPPDNVSNLYVPSGLIDGRHYVSFELTDMTLKRNAGSTYELSYYLREEDGSLIYKGTKMLALEDNKNFPDSKFIYYFDEQEENLLYEYCVQVYGPRGLKASVISTAPGLGLHTLLEPEIEFSKEYNQKKDDDGYEYIEVAEESDEVTYCISAEEPGVELTGTVDGAAFSGNSEGSLACGAHILTATVHMDSCRDITVIKKIMIVRSLREAEFEFEPGFNGNTDSEGYEYIEVADEQTPVAFSVTSPDSGTTVTGTLDGEEIQQDMTGNLFAGYHTLVVTVQKDYYTDSVITKKIRVVKTMSGAPIELASNGKANGLTAEKSGEQYEVFEYNGSGLDVIVTKPEEASSVKVVVNGTESSTVKTLADGFNEITATVYKENYLPVEVSRKVYVVPKLTEPSVEYSSDGVFNGQTAVSGEAEFDVVEYTDSFKMEITNTYSSSGSTLTVSVNGNKTTGSSQEIVLASEYSEGFKTVTATVTKDYCLPVSVTKRFYVVPKLTEPSVEYSSDGTFNGQTAVSGEMDFDVVEYTDSFKTEITNTYSSSGSTLTVSVNGNKTTGSSQEIVLASEYSEGFKTVTATVTKDYCLPVSVTKRLYVVPKLTEPEIEFTNKTSESGSKILFSYLSYDNLLMNVNDTYQGENSTMTIVLDGSTYTGNMTGKELAVGEHSLEVTVEKSLCESVSVSKNFTVGIKPVILSVGTISAYNTDGGNNVDLKGYFYAATTDTSQVTLKAYTASKGTTVSKNHTIYPDGHTLYLKSPDSVFYFYSSKIEDYDKGSSNDDLGTVNYGQSDATRNLKALKSNKYFSVNSTNSSRGRYSFNVSLSEVPSATFEFTPALSGLSDSYGYEYVEVENASDRVSYSVLCYEENVSLSGSVDGTSYSGAVSASFGLGEHTITAVTSQSGSGSLSITKKIKVVQTLKAPELAFYTDSGLTTAAAATSVEESGYSDYTAYDINLAADGSGCLYYSAETDDTDVSITVVDELTGEELDGSIAQGPHVIEVTVSKSGYLSREFELGKIYVQGVLSDPVITYTGTQNGRDSSGNPIYKFSYKTYDSMPFNVTAGNEGNTVEVKIGDTVTASSGWHLDPDTVKTISVTQTRQYCRKSEYSETVSVKIKPITLYMQATANGELAAWITGFGTSGGFDVRGAILINGNTVFSYESGKYGISQSCWCTLKDTDYSYTGVFNSPSDLITISFSSFRRNIGSGSDKQFGNQSSSNTLKNCKTGKNNGSEGDAGTAWTFIVDTIAGDSNGYVRPRVKFTASE</sequence>
<reference evidence="3 5" key="2">
    <citation type="submission" date="2020-08" db="EMBL/GenBank/DDBJ databases">
        <title>Genomic Encyclopedia of Type Strains, Phase IV (KMG-IV): sequencing the most valuable type-strain genomes for metagenomic binning, comparative biology and taxonomic classification.</title>
        <authorList>
            <person name="Goeker M."/>
        </authorList>
    </citation>
    <scope>NUCLEOTIDE SEQUENCE [LARGE SCALE GENOMIC DNA]</scope>
    <source>
        <strain evidence="3 5">DSM 103679</strain>
    </source>
</reference>
<evidence type="ECO:0000313" key="4">
    <source>
        <dbReference type="EMBL" id="QOS40945.1"/>
    </source>
</evidence>
<evidence type="ECO:0000256" key="2">
    <source>
        <dbReference type="SAM" id="Phobius"/>
    </source>
</evidence>
<feature type="region of interest" description="Disordered" evidence="1">
    <location>
        <begin position="1377"/>
        <end position="1400"/>
    </location>
</feature>
<reference evidence="4 6" key="1">
    <citation type="submission" date="2018-08" db="EMBL/GenBank/DDBJ databases">
        <title>The first complete genome of Treponema rectale (CHPAT), a commensal spirochete of the bovine rectum.</title>
        <authorList>
            <person name="Staton G.J."/>
            <person name="Clegg S.R."/>
            <person name="Carter S.D."/>
            <person name="Radford A.D."/>
            <person name="Darby A."/>
            <person name="Hall N."/>
            <person name="Birtles R.J."/>
            <person name="Evans N.J."/>
        </authorList>
    </citation>
    <scope>NUCLEOTIDE SEQUENCE [LARGE SCALE GENOMIC DNA]</scope>
    <source>
        <strain evidence="4 6">CHPA</strain>
    </source>
</reference>
<dbReference type="PROSITE" id="PS51257">
    <property type="entry name" value="PROKAR_LIPOPROTEIN"/>
    <property type="match status" value="1"/>
</dbReference>
<gene>
    <name evidence="4" type="ORF">DYE49_11010</name>
    <name evidence="3" type="ORF">HNP77_001525</name>
</gene>
<proteinExistence type="predicted"/>
<keyword evidence="2" id="KW-1133">Transmembrane helix</keyword>
<evidence type="ECO:0000313" key="6">
    <source>
        <dbReference type="Proteomes" id="UP000593591"/>
    </source>
</evidence>
<organism evidence="3 5">
    <name type="scientific">Treponema rectale</name>
    <dbReference type="NCBI Taxonomy" id="744512"/>
    <lineage>
        <taxon>Bacteria</taxon>
        <taxon>Pseudomonadati</taxon>
        <taxon>Spirochaetota</taxon>
        <taxon>Spirochaetia</taxon>
        <taxon>Spirochaetales</taxon>
        <taxon>Treponemataceae</taxon>
        <taxon>Treponema</taxon>
    </lineage>
</organism>
<evidence type="ECO:0000313" key="5">
    <source>
        <dbReference type="Proteomes" id="UP000578697"/>
    </source>
</evidence>
<keyword evidence="5" id="KW-1185">Reference proteome</keyword>
<evidence type="ECO:0000313" key="3">
    <source>
        <dbReference type="EMBL" id="MBB5219156.1"/>
    </source>
</evidence>
<dbReference type="EMBL" id="JACHFR010000002">
    <property type="protein sequence ID" value="MBB5219156.1"/>
    <property type="molecule type" value="Genomic_DNA"/>
</dbReference>
<dbReference type="EMBL" id="CP031517">
    <property type="protein sequence ID" value="QOS40945.1"/>
    <property type="molecule type" value="Genomic_DNA"/>
</dbReference>
<dbReference type="Proteomes" id="UP000578697">
    <property type="component" value="Unassembled WGS sequence"/>
</dbReference>
<dbReference type="KEGG" id="trc:DYE49_11010"/>
<evidence type="ECO:0000256" key="1">
    <source>
        <dbReference type="SAM" id="MobiDB-lite"/>
    </source>
</evidence>